<evidence type="ECO:0000256" key="1">
    <source>
        <dbReference type="SAM" id="Coils"/>
    </source>
</evidence>
<proteinExistence type="predicted"/>
<keyword evidence="2" id="KW-0812">Transmembrane</keyword>
<keyword evidence="1" id="KW-0175">Coiled coil</keyword>
<keyword evidence="4" id="KW-1185">Reference proteome</keyword>
<gene>
    <name evidence="3" type="ORF">C1I91_12105</name>
</gene>
<keyword evidence="2" id="KW-1133">Transmembrane helix</keyword>
<dbReference type="PANTHER" id="PTHR30469:SF33">
    <property type="entry name" value="SLR1207 PROTEIN"/>
    <property type="match status" value="1"/>
</dbReference>
<name>A0A410DTF9_9CLOT</name>
<dbReference type="KEGG" id="cmah:C1I91_12105"/>
<reference evidence="3 4" key="1">
    <citation type="submission" date="2018-01" db="EMBL/GenBank/DDBJ databases">
        <title>Genome Sequencing and Assembly of Anaerobacter polyendosporus strain CT4.</title>
        <authorList>
            <person name="Tachaapaikoon C."/>
            <person name="Sutheeworapong S."/>
            <person name="Jenjaroenpun P."/>
            <person name="Wongsurawat T."/>
            <person name="Nookeaw I."/>
            <person name="Cheawchanlertfa P."/>
            <person name="Kosugi A."/>
            <person name="Cheevadhanarak S."/>
            <person name="Ratanakhanokchai K."/>
        </authorList>
    </citation>
    <scope>NUCLEOTIDE SEQUENCE [LARGE SCALE GENOMIC DNA]</scope>
    <source>
        <strain evidence="3 4">CT4</strain>
    </source>
</reference>
<evidence type="ECO:0000313" key="4">
    <source>
        <dbReference type="Proteomes" id="UP000286268"/>
    </source>
</evidence>
<dbReference type="GO" id="GO:0015562">
    <property type="term" value="F:efflux transmembrane transporter activity"/>
    <property type="evidence" value="ECO:0007669"/>
    <property type="project" value="TreeGrafter"/>
</dbReference>
<dbReference type="EMBL" id="CP025746">
    <property type="protein sequence ID" value="QAA32320.1"/>
    <property type="molecule type" value="Genomic_DNA"/>
</dbReference>
<evidence type="ECO:0000313" key="3">
    <source>
        <dbReference type="EMBL" id="QAA32320.1"/>
    </source>
</evidence>
<dbReference type="AlphaFoldDB" id="A0A410DTF9"/>
<feature type="transmembrane region" description="Helical" evidence="2">
    <location>
        <begin position="7"/>
        <end position="25"/>
    </location>
</feature>
<accession>A0A410DTF9</accession>
<organism evidence="3 4">
    <name type="scientific">Clostridium manihotivorum</name>
    <dbReference type="NCBI Taxonomy" id="2320868"/>
    <lineage>
        <taxon>Bacteria</taxon>
        <taxon>Bacillati</taxon>
        <taxon>Bacillota</taxon>
        <taxon>Clostridia</taxon>
        <taxon>Eubacteriales</taxon>
        <taxon>Clostridiaceae</taxon>
        <taxon>Clostridium</taxon>
    </lineage>
</organism>
<evidence type="ECO:0000256" key="2">
    <source>
        <dbReference type="SAM" id="Phobius"/>
    </source>
</evidence>
<dbReference type="Gene3D" id="2.40.420.20">
    <property type="match status" value="1"/>
</dbReference>
<dbReference type="PANTHER" id="PTHR30469">
    <property type="entry name" value="MULTIDRUG RESISTANCE PROTEIN MDTA"/>
    <property type="match status" value="1"/>
</dbReference>
<feature type="coiled-coil region" evidence="1">
    <location>
        <begin position="94"/>
        <end position="121"/>
    </location>
</feature>
<dbReference type="RefSeq" id="WP_128213107.1">
    <property type="nucleotide sequence ID" value="NZ_CP025746.1"/>
</dbReference>
<dbReference type="OrthoDB" id="1948482at2"/>
<sequence length="356" mass="39646">MRRKKIINIVIAVFISSILFCMYFSKTIKNMLLPEVSTAQLKSGAIGDTFETEGIINYENTHKIICQSDWEVQDIAVQVNKPVKKGDILGKVDNSKVILEEREEQAQIMKLENELKSLQATPNGDVDKIKESQYELSTEKLKLSQIRKGLDQNGNILCDMDGKIVNISGQATEDAVKSTALFEIVDDNPKFIVKFEANPKDAERLAIGSNIDVLIKTKDNNKDNKITSSISEKTYNMEKDSYTFLAEINNAGQLKPGDKVTINLVEDSKRYDNVIPKACLTEEAGEDYVYIVKDKTNALGGELYVEKVPVQVIASDSINCAIKMENSNDISGGYGVVVNSSKQIEDKAEVKLDTER</sequence>
<dbReference type="Proteomes" id="UP000286268">
    <property type="component" value="Chromosome"/>
</dbReference>
<keyword evidence="2" id="KW-0472">Membrane</keyword>
<protein>
    <submittedName>
        <fullName evidence="3">Sugar ABC transporter substrate-binding protein</fullName>
    </submittedName>
</protein>
<dbReference type="GO" id="GO:1990281">
    <property type="term" value="C:efflux pump complex"/>
    <property type="evidence" value="ECO:0007669"/>
    <property type="project" value="TreeGrafter"/>
</dbReference>